<evidence type="ECO:0000313" key="2">
    <source>
        <dbReference type="Proteomes" id="UP000217790"/>
    </source>
</evidence>
<accession>A0A2H3DUR0</accession>
<dbReference type="OrthoDB" id="10376340at2759"/>
<reference evidence="2" key="1">
    <citation type="journal article" date="2017" name="Nat. Ecol. Evol.">
        <title>Genome expansion and lineage-specific genetic innovations in the forest pathogenic fungi Armillaria.</title>
        <authorList>
            <person name="Sipos G."/>
            <person name="Prasanna A.N."/>
            <person name="Walter M.C."/>
            <person name="O'Connor E."/>
            <person name="Balint B."/>
            <person name="Krizsan K."/>
            <person name="Kiss B."/>
            <person name="Hess J."/>
            <person name="Varga T."/>
            <person name="Slot J."/>
            <person name="Riley R."/>
            <person name="Boka B."/>
            <person name="Rigling D."/>
            <person name="Barry K."/>
            <person name="Lee J."/>
            <person name="Mihaltcheva S."/>
            <person name="LaButti K."/>
            <person name="Lipzen A."/>
            <person name="Waldron R."/>
            <person name="Moloney N.M."/>
            <person name="Sperisen C."/>
            <person name="Kredics L."/>
            <person name="Vagvoelgyi C."/>
            <person name="Patrignani A."/>
            <person name="Fitzpatrick D."/>
            <person name="Nagy I."/>
            <person name="Doyle S."/>
            <person name="Anderson J.B."/>
            <person name="Grigoriev I.V."/>
            <person name="Gueldener U."/>
            <person name="Muensterkoetter M."/>
            <person name="Nagy L.G."/>
        </authorList>
    </citation>
    <scope>NUCLEOTIDE SEQUENCE [LARGE SCALE GENOMIC DNA]</scope>
    <source>
        <strain evidence="2">Ar21-2</strain>
    </source>
</reference>
<name>A0A2H3DUR0_ARMGA</name>
<dbReference type="InParanoid" id="A0A2H3DUR0"/>
<proteinExistence type="predicted"/>
<protein>
    <submittedName>
        <fullName evidence="1">Uncharacterized protein</fullName>
    </submittedName>
</protein>
<organism evidence="1 2">
    <name type="scientific">Armillaria gallica</name>
    <name type="common">Bulbous honey fungus</name>
    <name type="synonym">Armillaria bulbosa</name>
    <dbReference type="NCBI Taxonomy" id="47427"/>
    <lineage>
        <taxon>Eukaryota</taxon>
        <taxon>Fungi</taxon>
        <taxon>Dikarya</taxon>
        <taxon>Basidiomycota</taxon>
        <taxon>Agaricomycotina</taxon>
        <taxon>Agaricomycetes</taxon>
        <taxon>Agaricomycetidae</taxon>
        <taxon>Agaricales</taxon>
        <taxon>Marasmiineae</taxon>
        <taxon>Physalacriaceae</taxon>
        <taxon>Armillaria</taxon>
    </lineage>
</organism>
<sequence length="109" mass="12179">MHRYQGPLPWFLVRSSRWPKERSSADVSEKWEAPPSSGITLADTLALGVVTNVVKSIVDGIIPDAKDVVSLVEPAMFIPTATTDIQSPSNHKVVPKVVQLHRPWERQQR</sequence>
<dbReference type="EMBL" id="KZ293647">
    <property type="protein sequence ID" value="PBK98959.1"/>
    <property type="molecule type" value="Genomic_DNA"/>
</dbReference>
<evidence type="ECO:0000313" key="1">
    <source>
        <dbReference type="EMBL" id="PBK98959.1"/>
    </source>
</evidence>
<keyword evidence="2" id="KW-1185">Reference proteome</keyword>
<dbReference type="Proteomes" id="UP000217790">
    <property type="component" value="Unassembled WGS sequence"/>
</dbReference>
<gene>
    <name evidence="1" type="ORF">ARMGADRAFT_1073879</name>
</gene>
<dbReference type="AlphaFoldDB" id="A0A2H3DUR0"/>